<organism evidence="2 3">
    <name type="scientific">Tetrahymena thermophila (strain SB210)</name>
    <dbReference type="NCBI Taxonomy" id="312017"/>
    <lineage>
        <taxon>Eukaryota</taxon>
        <taxon>Sar</taxon>
        <taxon>Alveolata</taxon>
        <taxon>Ciliophora</taxon>
        <taxon>Intramacronucleata</taxon>
        <taxon>Oligohymenophorea</taxon>
        <taxon>Hymenostomatida</taxon>
        <taxon>Tetrahymenina</taxon>
        <taxon>Tetrahymenidae</taxon>
        <taxon>Tetrahymena</taxon>
    </lineage>
</organism>
<dbReference type="SUPFAM" id="SSF55961">
    <property type="entry name" value="Bet v1-like"/>
    <property type="match status" value="1"/>
</dbReference>
<reference evidence="3" key="1">
    <citation type="journal article" date="2006" name="PLoS Biol.">
        <title>Macronuclear genome sequence of the ciliate Tetrahymena thermophila, a model eukaryote.</title>
        <authorList>
            <person name="Eisen J.A."/>
            <person name="Coyne R.S."/>
            <person name="Wu M."/>
            <person name="Wu D."/>
            <person name="Thiagarajan M."/>
            <person name="Wortman J.R."/>
            <person name="Badger J.H."/>
            <person name="Ren Q."/>
            <person name="Amedeo P."/>
            <person name="Jones K.M."/>
            <person name="Tallon L.J."/>
            <person name="Delcher A.L."/>
            <person name="Salzberg S.L."/>
            <person name="Silva J.C."/>
            <person name="Haas B.J."/>
            <person name="Majoros W.H."/>
            <person name="Farzad M."/>
            <person name="Carlton J.M."/>
            <person name="Smith R.K. Jr."/>
            <person name="Garg J."/>
            <person name="Pearlman R.E."/>
            <person name="Karrer K.M."/>
            <person name="Sun L."/>
            <person name="Manning G."/>
            <person name="Elde N.C."/>
            <person name="Turkewitz A.P."/>
            <person name="Asai D.J."/>
            <person name="Wilkes D.E."/>
            <person name="Wang Y."/>
            <person name="Cai H."/>
            <person name="Collins K."/>
            <person name="Stewart B.A."/>
            <person name="Lee S.R."/>
            <person name="Wilamowska K."/>
            <person name="Weinberg Z."/>
            <person name="Ruzzo W.L."/>
            <person name="Wloga D."/>
            <person name="Gaertig J."/>
            <person name="Frankel J."/>
            <person name="Tsao C.-C."/>
            <person name="Gorovsky M.A."/>
            <person name="Keeling P.J."/>
            <person name="Waller R.F."/>
            <person name="Patron N.J."/>
            <person name="Cherry J.M."/>
            <person name="Stover N.A."/>
            <person name="Krieger C.J."/>
            <person name="del Toro C."/>
            <person name="Ryder H.F."/>
            <person name="Williamson S.C."/>
            <person name="Barbeau R.A."/>
            <person name="Hamilton E.P."/>
            <person name="Orias E."/>
        </authorList>
    </citation>
    <scope>NUCLEOTIDE SEQUENCE [LARGE SCALE GENOMIC DNA]</scope>
    <source>
        <strain evidence="3">SB210</strain>
    </source>
</reference>
<sequence length="206" mass="23795">MIGNKYNSVIEGKLQENLSLRNIKDGWKEIKKGNDVHLYTTKYQNFDVKLAKIEATAPVNIEKASAYYFDNLDGQKQCRDMCDKLIKLEIVDQDTVVTLFKTKSKFLVSSREVVGIQHRRKLNESEYLITRDCIEEHPNAPKSKDVVRAEGKFYAIFLTKINDNTTKFEMYMLLDPKGSIPTSVVNSLIEEQHETVIKDIEIIKKM</sequence>
<evidence type="ECO:0000313" key="2">
    <source>
        <dbReference type="EMBL" id="EAR83417.1"/>
    </source>
</evidence>
<dbReference type="InParanoid" id="Q22DN7"/>
<name>Q22DN7_TETTS</name>
<dbReference type="STRING" id="312017.Q22DN7"/>
<dbReference type="Gene3D" id="3.30.530.20">
    <property type="match status" value="1"/>
</dbReference>
<dbReference type="GeneID" id="7834582"/>
<dbReference type="InterPro" id="IPR002913">
    <property type="entry name" value="START_lipid-bd_dom"/>
</dbReference>
<dbReference type="OMA" id="HFMTISK"/>
<evidence type="ECO:0000259" key="1">
    <source>
        <dbReference type="Pfam" id="PF01852"/>
    </source>
</evidence>
<dbReference type="PANTHER" id="PTHR19308">
    <property type="entry name" value="PHOSPHATIDYLCHOLINE TRANSFER PROTEIN"/>
    <property type="match status" value="1"/>
</dbReference>
<dbReference type="RefSeq" id="XP_001031080.1">
    <property type="nucleotide sequence ID" value="XM_001031080.3"/>
</dbReference>
<dbReference type="HOGENOM" id="CLU_086530_0_0_1"/>
<accession>Q22DN7</accession>
<dbReference type="OrthoDB" id="312717at2759"/>
<dbReference type="EMBL" id="GG662503">
    <property type="protein sequence ID" value="EAR83417.1"/>
    <property type="molecule type" value="Genomic_DNA"/>
</dbReference>
<gene>
    <name evidence="2" type="ORF">TTHERM_00939050</name>
</gene>
<dbReference type="InterPro" id="IPR051213">
    <property type="entry name" value="START_lipid_transfer"/>
</dbReference>
<dbReference type="KEGG" id="tet:TTHERM_00939050"/>
<dbReference type="eggNOG" id="ENOG502R2XH">
    <property type="taxonomic scope" value="Eukaryota"/>
</dbReference>
<protein>
    <submittedName>
        <fullName evidence="2">START domain protein</fullName>
    </submittedName>
</protein>
<dbReference type="InterPro" id="IPR023393">
    <property type="entry name" value="START-like_dom_sf"/>
</dbReference>
<dbReference type="GO" id="GO:0008289">
    <property type="term" value="F:lipid binding"/>
    <property type="evidence" value="ECO:0007669"/>
    <property type="project" value="InterPro"/>
</dbReference>
<dbReference type="CDD" id="cd00177">
    <property type="entry name" value="START"/>
    <property type="match status" value="1"/>
</dbReference>
<dbReference type="AlphaFoldDB" id="Q22DN7"/>
<dbReference type="GO" id="GO:0005737">
    <property type="term" value="C:cytoplasm"/>
    <property type="evidence" value="ECO:0007669"/>
    <property type="project" value="UniProtKB-ARBA"/>
</dbReference>
<dbReference type="PANTHER" id="PTHR19308:SF56">
    <property type="entry name" value="START DOMAIN-CONTAINING PROTEIN"/>
    <property type="match status" value="1"/>
</dbReference>
<proteinExistence type="predicted"/>
<feature type="domain" description="START" evidence="1">
    <location>
        <begin position="24"/>
        <end position="198"/>
    </location>
</feature>
<evidence type="ECO:0000313" key="3">
    <source>
        <dbReference type="Proteomes" id="UP000009168"/>
    </source>
</evidence>
<dbReference type="Pfam" id="PF01852">
    <property type="entry name" value="START"/>
    <property type="match status" value="1"/>
</dbReference>
<dbReference type="Proteomes" id="UP000009168">
    <property type="component" value="Unassembled WGS sequence"/>
</dbReference>
<keyword evidence="3" id="KW-1185">Reference proteome</keyword>